<evidence type="ECO:0000256" key="1">
    <source>
        <dbReference type="SAM" id="SignalP"/>
    </source>
</evidence>
<feature type="chain" id="PRO_5046340331" description="Secreted protein" evidence="1">
    <location>
        <begin position="26"/>
        <end position="73"/>
    </location>
</feature>
<sequence length="73" mass="7943">MRHAIGKRIALAAVLALMLVGAASAGRWPYVMTFYDEAGNAVGWQIGHCDNSYSFHGVRTSVYTIQQLQCPGD</sequence>
<keyword evidence="3" id="KW-1185">Reference proteome</keyword>
<evidence type="ECO:0000313" key="3">
    <source>
        <dbReference type="Proteomes" id="UP001501083"/>
    </source>
</evidence>
<proteinExistence type="predicted"/>
<name>A0ABP9L243_9GAMM</name>
<feature type="signal peptide" evidence="1">
    <location>
        <begin position="1"/>
        <end position="25"/>
    </location>
</feature>
<reference evidence="3" key="1">
    <citation type="journal article" date="2019" name="Int. J. Syst. Evol. Microbiol.">
        <title>The Global Catalogue of Microorganisms (GCM) 10K type strain sequencing project: providing services to taxonomists for standard genome sequencing and annotation.</title>
        <authorList>
            <consortium name="The Broad Institute Genomics Platform"/>
            <consortium name="The Broad Institute Genome Sequencing Center for Infectious Disease"/>
            <person name="Wu L."/>
            <person name="Ma J."/>
        </authorList>
    </citation>
    <scope>NUCLEOTIDE SEQUENCE [LARGE SCALE GENOMIC DNA]</scope>
    <source>
        <strain evidence="3">JCM 19212</strain>
    </source>
</reference>
<accession>A0ABP9L243</accession>
<gene>
    <name evidence="2" type="ORF">GCM10025759_06680</name>
</gene>
<evidence type="ECO:0000313" key="2">
    <source>
        <dbReference type="EMBL" id="GAA5069646.1"/>
    </source>
</evidence>
<dbReference type="Pfam" id="PF19806">
    <property type="entry name" value="DUF6289"/>
    <property type="match status" value="1"/>
</dbReference>
<dbReference type="Proteomes" id="UP001501083">
    <property type="component" value="Unassembled WGS sequence"/>
</dbReference>
<keyword evidence="1" id="KW-0732">Signal</keyword>
<dbReference type="InterPro" id="IPR046256">
    <property type="entry name" value="DUF6289"/>
</dbReference>
<dbReference type="RefSeq" id="WP_158982817.1">
    <property type="nucleotide sequence ID" value="NZ_BAABKY010000001.1"/>
</dbReference>
<dbReference type="EMBL" id="BAABKY010000001">
    <property type="protein sequence ID" value="GAA5069646.1"/>
    <property type="molecule type" value="Genomic_DNA"/>
</dbReference>
<organism evidence="2 3">
    <name type="scientific">Lysobacter panacisoli</name>
    <dbReference type="NCBI Taxonomy" id="1255263"/>
    <lineage>
        <taxon>Bacteria</taxon>
        <taxon>Pseudomonadati</taxon>
        <taxon>Pseudomonadota</taxon>
        <taxon>Gammaproteobacteria</taxon>
        <taxon>Lysobacterales</taxon>
        <taxon>Lysobacteraceae</taxon>
        <taxon>Lysobacter</taxon>
    </lineage>
</organism>
<evidence type="ECO:0008006" key="4">
    <source>
        <dbReference type="Google" id="ProtNLM"/>
    </source>
</evidence>
<protein>
    <recommendedName>
        <fullName evidence="4">Secreted protein</fullName>
    </recommendedName>
</protein>
<comment type="caution">
    <text evidence="2">The sequence shown here is derived from an EMBL/GenBank/DDBJ whole genome shotgun (WGS) entry which is preliminary data.</text>
</comment>